<dbReference type="GO" id="GO:0002926">
    <property type="term" value="P:tRNA wobble base 5-methoxycarbonylmethyl-2-thiouridinylation"/>
    <property type="evidence" value="ECO:0007669"/>
    <property type="project" value="TreeGrafter"/>
</dbReference>
<dbReference type="Proteomes" id="UP000014680">
    <property type="component" value="Unassembled WGS sequence"/>
</dbReference>
<dbReference type="OrthoDB" id="40048at2759"/>
<organism evidence="3 4">
    <name type="scientific">Entamoeba invadens IP1</name>
    <dbReference type="NCBI Taxonomy" id="370355"/>
    <lineage>
        <taxon>Eukaryota</taxon>
        <taxon>Amoebozoa</taxon>
        <taxon>Evosea</taxon>
        <taxon>Archamoebae</taxon>
        <taxon>Mastigamoebida</taxon>
        <taxon>Entamoebidae</taxon>
        <taxon>Entamoeba</taxon>
    </lineage>
</organism>
<dbReference type="RefSeq" id="XP_004185924.1">
    <property type="nucleotide sequence ID" value="XM_004185876.1"/>
</dbReference>
<dbReference type="InterPro" id="IPR056167">
    <property type="entry name" value="A-sol_ELP1"/>
</dbReference>
<evidence type="ECO:0000259" key="1">
    <source>
        <dbReference type="Pfam" id="PF23797"/>
    </source>
</evidence>
<protein>
    <submittedName>
        <fullName evidence="3">Ikappab kinase complex-associated protein, putative</fullName>
    </submittedName>
</protein>
<reference evidence="3 4" key="1">
    <citation type="submission" date="2012-10" db="EMBL/GenBank/DDBJ databases">
        <authorList>
            <person name="Zafar N."/>
            <person name="Inman J."/>
            <person name="Hall N."/>
            <person name="Lorenzi H."/>
            <person name="Caler E."/>
        </authorList>
    </citation>
    <scope>NUCLEOTIDE SEQUENCE [LARGE SCALE GENOMIC DNA]</scope>
    <source>
        <strain evidence="3 4">IP1</strain>
    </source>
</reference>
<dbReference type="KEGG" id="eiv:EIN_162120"/>
<feature type="domain" description="ELP1 N-terminal second beta-propeller" evidence="1">
    <location>
        <begin position="316"/>
        <end position="533"/>
    </location>
</feature>
<keyword evidence="4" id="KW-1185">Reference proteome</keyword>
<dbReference type="InterPro" id="IPR056165">
    <property type="entry name" value="Beta-prop_ELP1_2nd"/>
</dbReference>
<evidence type="ECO:0000313" key="4">
    <source>
        <dbReference type="Proteomes" id="UP000014680"/>
    </source>
</evidence>
<dbReference type="VEuPathDB" id="AmoebaDB:EIN_162120"/>
<dbReference type="GO" id="GO:0000049">
    <property type="term" value="F:tRNA binding"/>
    <property type="evidence" value="ECO:0007669"/>
    <property type="project" value="TreeGrafter"/>
</dbReference>
<dbReference type="InterPro" id="IPR006849">
    <property type="entry name" value="Elp1"/>
</dbReference>
<dbReference type="PANTHER" id="PTHR12747:SF0">
    <property type="entry name" value="ELONGATOR COMPLEX PROTEIN 1"/>
    <property type="match status" value="1"/>
</dbReference>
<evidence type="ECO:0000313" key="3">
    <source>
        <dbReference type="EMBL" id="ELP86578.1"/>
    </source>
</evidence>
<dbReference type="EMBL" id="KB206960">
    <property type="protein sequence ID" value="ELP86578.1"/>
    <property type="molecule type" value="Genomic_DNA"/>
</dbReference>
<dbReference type="GO" id="GO:0005829">
    <property type="term" value="C:cytosol"/>
    <property type="evidence" value="ECO:0007669"/>
    <property type="project" value="TreeGrafter"/>
</dbReference>
<accession>A0A0A1TYM9</accession>
<keyword evidence="3" id="KW-0808">Transferase</keyword>
<dbReference type="GeneID" id="14885538"/>
<gene>
    <name evidence="3" type="ORF">EIN_162120</name>
</gene>
<dbReference type="Pfam" id="PF23925">
    <property type="entry name" value="A-sol_ELP1"/>
    <property type="match status" value="1"/>
</dbReference>
<dbReference type="AlphaFoldDB" id="A0A0A1TYM9"/>
<dbReference type="UniPathway" id="UPA00988"/>
<feature type="domain" description="ELP1 alpha-solenoid" evidence="2">
    <location>
        <begin position="574"/>
        <end position="764"/>
    </location>
</feature>
<dbReference type="OMA" id="HAINIKQ"/>
<keyword evidence="3" id="KW-0418">Kinase</keyword>
<dbReference type="GO" id="GO:0016301">
    <property type="term" value="F:kinase activity"/>
    <property type="evidence" value="ECO:0007669"/>
    <property type="project" value="UniProtKB-KW"/>
</dbReference>
<sequence length="767" mass="87830">MYHIQVNQITKQHISLPSISAISNLNTDDGVIYIYSSPTVYSYSTTGVLQPLQIPDLTGEVKDIVYNADAATLLLAVENGILQFSLNSKNSEMKFEAKNIEKIRLSADCNFIMVITNTKVFMLTPDFALLNSTPMENIVDAEFSANLQFVTILRKNEVIFLSNELHIRHRVDLEESQSLSIRPSCEFATVSSGNKVQFIEENCNIYKTFLHDQNCVIQRMQWNSTSELLLQIKKRSANKEDENVIEVSGYCYGKLVSKYTKTFESVLDAFWDEVDPNTFHVICTSLDHFTFCFVEKKCYSDNEEKNVIVQPFSETEISITDLNKGIMPPPLCHGKIETTLQDMRVDVIKGKCLISVIDSENVIQLYLYENGITSLWRKKLPVKYPTSFVILDEQNALVVDNCEGKLMVCNASGKDGEITQLENATKNVLVKASDIDWLTKSSDFVYMKLKDNRMVRTSFCLDTIEIAEDMKIDGKCEAFEIKSVKSHDELYYLKNHKFFHNLTLLAEKVNSFIVRGDYVYYTTLDHRLFASNVLNKTIYNRATERGSVIVGFLEKDTKLILQMPRGNLEVIHPRGVVLDIVISLFARKGYAEMFEVIRRNKVNYNFIRNYNTKQIVEDVPLIVTPEVKSENVNAFLLSLENGVLGEPYSFYLKEDTEEHTEETRQIALAVRHYLSEIHYPEAFVKTYLATFLLLQPVDFAEVLVHLFNFNEEGKKDGIVYLGTFFPINAIFKSALLTKSKKIAKFVISYSSLDPKEYEEQINALEFE</sequence>
<dbReference type="InterPro" id="IPR036322">
    <property type="entry name" value="WD40_repeat_dom_sf"/>
</dbReference>
<dbReference type="GO" id="GO:0033588">
    <property type="term" value="C:elongator holoenzyme complex"/>
    <property type="evidence" value="ECO:0007669"/>
    <property type="project" value="InterPro"/>
</dbReference>
<evidence type="ECO:0000259" key="2">
    <source>
        <dbReference type="Pfam" id="PF23925"/>
    </source>
</evidence>
<dbReference type="PANTHER" id="PTHR12747">
    <property type="entry name" value="ELONGATOR COMPLEX PROTEIN 1"/>
    <property type="match status" value="1"/>
</dbReference>
<proteinExistence type="predicted"/>
<dbReference type="SUPFAM" id="SSF50978">
    <property type="entry name" value="WD40 repeat-like"/>
    <property type="match status" value="1"/>
</dbReference>
<name>A0A0A1TYM9_ENTIV</name>
<dbReference type="Pfam" id="PF23797">
    <property type="entry name" value="Beta-prop_ELP1_2nd"/>
    <property type="match status" value="1"/>
</dbReference>